<organism evidence="2 3">
    <name type="scientific">Tetrabaena socialis</name>
    <dbReference type="NCBI Taxonomy" id="47790"/>
    <lineage>
        <taxon>Eukaryota</taxon>
        <taxon>Viridiplantae</taxon>
        <taxon>Chlorophyta</taxon>
        <taxon>core chlorophytes</taxon>
        <taxon>Chlorophyceae</taxon>
        <taxon>CS clade</taxon>
        <taxon>Chlamydomonadales</taxon>
        <taxon>Tetrabaenaceae</taxon>
        <taxon>Tetrabaena</taxon>
    </lineage>
</organism>
<protein>
    <submittedName>
        <fullName evidence="2">Uncharacterized protein</fullName>
    </submittedName>
</protein>
<keyword evidence="3" id="KW-1185">Reference proteome</keyword>
<feature type="compositionally biased region" description="Low complexity" evidence="1">
    <location>
        <begin position="261"/>
        <end position="330"/>
    </location>
</feature>
<feature type="region of interest" description="Disordered" evidence="1">
    <location>
        <begin position="250"/>
        <end position="338"/>
    </location>
</feature>
<reference evidence="2 3" key="1">
    <citation type="journal article" date="2017" name="Mol. Biol. Evol.">
        <title>The 4-celled Tetrabaena socialis nuclear genome reveals the essential components for genetic control of cell number at the origin of multicellularity in the volvocine lineage.</title>
        <authorList>
            <person name="Featherston J."/>
            <person name="Arakaki Y."/>
            <person name="Hanschen E.R."/>
            <person name="Ferris P.J."/>
            <person name="Michod R.E."/>
            <person name="Olson B.J.S.C."/>
            <person name="Nozaki H."/>
            <person name="Durand P.M."/>
        </authorList>
    </citation>
    <scope>NUCLEOTIDE SEQUENCE [LARGE SCALE GENOMIC DNA]</scope>
    <source>
        <strain evidence="2 3">NIES-571</strain>
    </source>
</reference>
<gene>
    <name evidence="2" type="ORF">TSOC_013863</name>
</gene>
<evidence type="ECO:0000256" key="1">
    <source>
        <dbReference type="SAM" id="MobiDB-lite"/>
    </source>
</evidence>
<dbReference type="Proteomes" id="UP000236333">
    <property type="component" value="Unassembled WGS sequence"/>
</dbReference>
<accession>A0A2J7ZJ80</accession>
<dbReference type="OrthoDB" id="557493at2759"/>
<evidence type="ECO:0000313" key="2">
    <source>
        <dbReference type="EMBL" id="PNH00324.1"/>
    </source>
</evidence>
<dbReference type="EMBL" id="PGGS01001496">
    <property type="protein sequence ID" value="PNH00324.1"/>
    <property type="molecule type" value="Genomic_DNA"/>
</dbReference>
<feature type="non-terminal residue" evidence="2">
    <location>
        <position position="353"/>
    </location>
</feature>
<feature type="region of interest" description="Disordered" evidence="1">
    <location>
        <begin position="1"/>
        <end position="22"/>
    </location>
</feature>
<dbReference type="AlphaFoldDB" id="A0A2J7ZJ80"/>
<comment type="caution">
    <text evidence="2">The sequence shown here is derived from an EMBL/GenBank/DDBJ whole genome shotgun (WGS) entry which is preliminary data.</text>
</comment>
<proteinExistence type="predicted"/>
<name>A0A2J7ZJ80_9CHLO</name>
<evidence type="ECO:0000313" key="3">
    <source>
        <dbReference type="Proteomes" id="UP000236333"/>
    </source>
</evidence>
<sequence length="353" mass="35388">MMLHAGGCPGALGTARSQRPPIPRILGARGASPRCTPRQERHAATSAVAGKDPVVFPSGPLPIPAGPVQHKDHAGPLVFVFRLSPFMPPLRDPAPPPDRSPPFRRFQAVSGPGWALWAERDYDVLDYIRLSTRCCSGPGGARVRPPPSLPARPVPSASFAAFRYKGSRLDRVLCRLSGGAAAGAGGGAGAAAGGWRLGSIKLVGTEALPGLVREHRGKRLPVLPSDHFGLLVKLLPSEAPAAGAGVGRTLGSGPAAPPPAAAGAAGAAPTHAPQAAAAAGGAQRGAGQPARAAAGAGAGRQQTQQPAPGRPRALPRAPARAADAQPGQPAVEPLQQHAGLADGLAADVAAALA</sequence>